<dbReference type="SUPFAM" id="SSF46689">
    <property type="entry name" value="Homeodomain-like"/>
    <property type="match status" value="1"/>
</dbReference>
<accession>A0A1D1XXZ8</accession>
<sequence length="957" mass="105514">MISDKVVLTYKRKHALSHSDPAHVNGGNTPSKSPRRVCLSATFKERLEGDEKPTTQGRLQCADCVERHDNAGDSVQQRIQELDKCKKCESMQVFDRGLVEHSHNSNPGKEVFEKDASLSKCSDIAFVDSKSTFPNGTPHTKGSAGSQSLDWHITVRSNPISFDSTKRKCTLSCREESVSKTSISGEKGFPLDEKPEMSFQKTVDKECIGTPLRTFCRRAKKIKTSETDVHNNLKVVRGEDLANDKRKMLDVICANEGPTDLLKEVHVLGKDNVDNNRSSLNLNGKDMVQNLEEESRHEPSCEIFVENENDRSGGSAVHCTDRSNFTIKCVKFATEDTSVKFVSNCCLHDSTKQFSSEINHKGKQFKLLETGTLTGEEVPKAGSSLSNLRPSDGLHSDINLNELASNKITADSLYETNKLMGCETVLDSQGLSNHAVAEVNGSSKGLEPLETMEKHKERVLCTSMREVNINCRVAFREGDTLYQMSMNSSPCDPTVPQMQDFLRETTNQSASHEGNFVRNIGNTILEGQWGTQSVGTICTDFLGSIRTQPESTVDPAKNYQSVAPIASLKGTNHIHDVQLPCNASDSNSSIFRHKQILDDIITSSRMLNKRQGYNLGNRRSFPSVWSDEELDSLWIGVRRHGRGNWNAMLRDPKLHFAGWRVAEDLAERWDLEQSRLLSASLVQPVRSPELDYSPSSIVSSRLLSNSAVDCPLSNLTELQNVKNETGLSLGGDYFKQEGKNTNRNPSQLSDFTVHPLSANGSVGAGSSHNYRSHQRHPLLTNAGMGYQRLNKAQKNRDDLGSTLLEQNSVERLPSSGHQMAALSASTSLPHWLKEVLRTPVTPGDPALPSSISTFVHSTISHSGDQRVVPPFTHLGEQLVPLKDARRGILKRRGTSGNSASIPGLSTLKSTGESKVSDANVLDLNRSSSEAMEQNNLVILDSDASSEETISDDQSSRR</sequence>
<feature type="region of interest" description="Disordered" evidence="1">
    <location>
        <begin position="931"/>
        <end position="957"/>
    </location>
</feature>
<gene>
    <name evidence="2" type="primary">mug152_3</name>
    <name evidence="2" type="ORF">g.45925</name>
</gene>
<evidence type="ECO:0000256" key="1">
    <source>
        <dbReference type="SAM" id="MobiDB-lite"/>
    </source>
</evidence>
<organism evidence="2">
    <name type="scientific">Anthurium amnicola</name>
    <dbReference type="NCBI Taxonomy" id="1678845"/>
    <lineage>
        <taxon>Eukaryota</taxon>
        <taxon>Viridiplantae</taxon>
        <taxon>Streptophyta</taxon>
        <taxon>Embryophyta</taxon>
        <taxon>Tracheophyta</taxon>
        <taxon>Spermatophyta</taxon>
        <taxon>Magnoliopsida</taxon>
        <taxon>Liliopsida</taxon>
        <taxon>Araceae</taxon>
        <taxon>Pothoideae</taxon>
        <taxon>Potheae</taxon>
        <taxon>Anthurium</taxon>
    </lineage>
</organism>
<evidence type="ECO:0000313" key="2">
    <source>
        <dbReference type="EMBL" id="JAT47257.1"/>
    </source>
</evidence>
<dbReference type="EMBL" id="GDJX01020679">
    <property type="protein sequence ID" value="JAT47257.1"/>
    <property type="molecule type" value="Transcribed_RNA"/>
</dbReference>
<feature type="region of interest" description="Disordered" evidence="1">
    <location>
        <begin position="891"/>
        <end position="914"/>
    </location>
</feature>
<name>A0A1D1XXZ8_9ARAE</name>
<reference evidence="2" key="1">
    <citation type="submission" date="2015-07" db="EMBL/GenBank/DDBJ databases">
        <title>Transcriptome Assembly of Anthurium amnicola.</title>
        <authorList>
            <person name="Suzuki J."/>
        </authorList>
    </citation>
    <scope>NUCLEOTIDE SEQUENCE</scope>
</reference>
<dbReference type="Gene3D" id="1.10.10.60">
    <property type="entry name" value="Homeodomain-like"/>
    <property type="match status" value="1"/>
</dbReference>
<dbReference type="InterPro" id="IPR009057">
    <property type="entry name" value="Homeodomain-like_sf"/>
</dbReference>
<protein>
    <submittedName>
        <fullName evidence="2">Meiotically up-regulated gene 152 protein</fullName>
    </submittedName>
</protein>
<proteinExistence type="predicted"/>
<dbReference type="CDD" id="cd11660">
    <property type="entry name" value="SANT_TRF"/>
    <property type="match status" value="1"/>
</dbReference>
<dbReference type="AlphaFoldDB" id="A0A1D1XXZ8"/>